<comment type="caution">
    <text evidence="2">The sequence shown here is derived from an EMBL/GenBank/DDBJ whole genome shotgun (WGS) entry which is preliminary data.</text>
</comment>
<feature type="transmembrane region" description="Helical" evidence="1">
    <location>
        <begin position="192"/>
        <end position="214"/>
    </location>
</feature>
<proteinExistence type="predicted"/>
<reference evidence="2 3" key="1">
    <citation type="submission" date="2018-06" db="EMBL/GenBank/DDBJ databases">
        <title>Genomic Encyclopedia of Type Strains, Phase III (KMG-III): the genomes of soil and plant-associated and newly described type strains.</title>
        <authorList>
            <person name="Whitman W."/>
        </authorList>
    </citation>
    <scope>NUCLEOTIDE SEQUENCE [LARGE SCALE GENOMIC DNA]</scope>
    <source>
        <strain evidence="2 3">CECT 7945</strain>
    </source>
</reference>
<keyword evidence="1" id="KW-0812">Transmembrane</keyword>
<dbReference type="Proteomes" id="UP000248054">
    <property type="component" value="Unassembled WGS sequence"/>
</dbReference>
<evidence type="ECO:0000313" key="3">
    <source>
        <dbReference type="Proteomes" id="UP000248054"/>
    </source>
</evidence>
<keyword evidence="1" id="KW-0472">Membrane</keyword>
<organism evidence="2 3">
    <name type="scientific">Winogradskyella epiphytica</name>
    <dbReference type="NCBI Taxonomy" id="262005"/>
    <lineage>
        <taxon>Bacteria</taxon>
        <taxon>Pseudomonadati</taxon>
        <taxon>Bacteroidota</taxon>
        <taxon>Flavobacteriia</taxon>
        <taxon>Flavobacteriales</taxon>
        <taxon>Flavobacteriaceae</taxon>
        <taxon>Winogradskyella</taxon>
    </lineage>
</organism>
<feature type="transmembrane region" description="Helical" evidence="1">
    <location>
        <begin position="221"/>
        <end position="244"/>
    </location>
</feature>
<dbReference type="RefSeq" id="WP_110476569.1">
    <property type="nucleotide sequence ID" value="NZ_BMWQ01000013.1"/>
</dbReference>
<dbReference type="OrthoDB" id="1252259at2"/>
<evidence type="ECO:0000256" key="1">
    <source>
        <dbReference type="SAM" id="Phobius"/>
    </source>
</evidence>
<feature type="transmembrane region" description="Helical" evidence="1">
    <location>
        <begin position="144"/>
        <end position="172"/>
    </location>
</feature>
<accession>A0A2V4WT69</accession>
<evidence type="ECO:0000313" key="2">
    <source>
        <dbReference type="EMBL" id="PYE79272.1"/>
    </source>
</evidence>
<feature type="transmembrane region" description="Helical" evidence="1">
    <location>
        <begin position="12"/>
        <end position="31"/>
    </location>
</feature>
<protein>
    <submittedName>
        <fullName evidence="2">Uncharacterized protein</fullName>
    </submittedName>
</protein>
<name>A0A2V4WT69_9FLAO</name>
<keyword evidence="3" id="KW-1185">Reference proteome</keyword>
<feature type="transmembrane region" description="Helical" evidence="1">
    <location>
        <begin position="109"/>
        <end position="132"/>
    </location>
</feature>
<keyword evidence="1" id="KW-1133">Transmembrane helix</keyword>
<gene>
    <name evidence="2" type="ORF">DFQ11_11218</name>
</gene>
<dbReference type="EMBL" id="QJTD01000012">
    <property type="protein sequence ID" value="PYE79272.1"/>
    <property type="molecule type" value="Genomic_DNA"/>
</dbReference>
<sequence>MKISIDIKHLIYFSLGFVLFTIVGTVSHEYGHITVAKSLGYETTLHYGSMNSYPKGYLEDENVIAFKNLTKDYVSVEYDSWPKDIQEKAEEYNNILEKRYWNEESNDSLFISIGGPLQTVLTGTLGLLMLVFRRKSIYKSGMKTLDWLFVFLSLFWLREIFNLVTSIAGELILPNGNWFGGDELHISQELNLWSGTIPIILATLGILVAIYVIFKIMPKKIRLTFILSGIIGGIMGFILWMNIIGPRILP</sequence>
<dbReference type="AlphaFoldDB" id="A0A2V4WT69"/>